<evidence type="ECO:0000256" key="2">
    <source>
        <dbReference type="SAM" id="Phobius"/>
    </source>
</evidence>
<dbReference type="EMBL" id="BAAAQA010000004">
    <property type="protein sequence ID" value="GAA2111529.1"/>
    <property type="molecule type" value="Genomic_DNA"/>
</dbReference>
<accession>A0ABN2XFS7</accession>
<comment type="caution">
    <text evidence="4">The sequence shown here is derived from an EMBL/GenBank/DDBJ whole genome shotgun (WGS) entry which is preliminary data.</text>
</comment>
<protein>
    <recommendedName>
        <fullName evidence="3">ARB-07466-like C-terminal domain-containing protein</fullName>
    </recommendedName>
</protein>
<feature type="transmembrane region" description="Helical" evidence="2">
    <location>
        <begin position="20"/>
        <end position="39"/>
    </location>
</feature>
<reference evidence="4 5" key="1">
    <citation type="journal article" date="2019" name="Int. J. Syst. Evol. Microbiol.">
        <title>The Global Catalogue of Microorganisms (GCM) 10K type strain sequencing project: providing services to taxonomists for standard genome sequencing and annotation.</title>
        <authorList>
            <consortium name="The Broad Institute Genomics Platform"/>
            <consortium name="The Broad Institute Genome Sequencing Center for Infectious Disease"/>
            <person name="Wu L."/>
            <person name="Ma J."/>
        </authorList>
    </citation>
    <scope>NUCLEOTIDE SEQUENCE [LARGE SCALE GENOMIC DNA]</scope>
    <source>
        <strain evidence="4 5">JCM 15914</strain>
    </source>
</reference>
<keyword evidence="2" id="KW-0472">Membrane</keyword>
<organism evidence="4 5">
    <name type="scientific">Kocuria atrinae</name>
    <dbReference type="NCBI Taxonomy" id="592377"/>
    <lineage>
        <taxon>Bacteria</taxon>
        <taxon>Bacillati</taxon>
        <taxon>Actinomycetota</taxon>
        <taxon>Actinomycetes</taxon>
        <taxon>Micrococcales</taxon>
        <taxon>Micrococcaceae</taxon>
        <taxon>Kocuria</taxon>
    </lineage>
</organism>
<proteinExistence type="predicted"/>
<gene>
    <name evidence="4" type="ORF">GCM10009824_06900</name>
</gene>
<dbReference type="Proteomes" id="UP001500166">
    <property type="component" value="Unassembled WGS sequence"/>
</dbReference>
<evidence type="ECO:0000259" key="3">
    <source>
        <dbReference type="Pfam" id="PF26571"/>
    </source>
</evidence>
<evidence type="ECO:0000256" key="1">
    <source>
        <dbReference type="SAM" id="MobiDB-lite"/>
    </source>
</evidence>
<keyword evidence="2" id="KW-1133">Transmembrane helix</keyword>
<dbReference type="InterPro" id="IPR058593">
    <property type="entry name" value="ARB_07466-like_C"/>
</dbReference>
<evidence type="ECO:0000313" key="4">
    <source>
        <dbReference type="EMBL" id="GAA2111529.1"/>
    </source>
</evidence>
<sequence length="260" mass="28215">MKSSSSNNQVPAEQANSSRVPLIFLVVVGLIIGALVWLGPTIANSFRVQDGRFYVGSECSVETPDGTINLERDEAKLATTAVALAARGAETPDTSGIDPAVIQRLADGPADDAGPSLRCEGTAADDLPEQELTPTGLTPRAQRLRDEMTEVFGDQPLGGFAPGGVSQGHGAESTHYSGRGIDVFFRPITEENRREGWILAQWLIAHADDLDIQYVIFDDKIWSAHSSRGHWQTYDAPEPASDILRHRDHVHVDVLRGEPR</sequence>
<dbReference type="Pfam" id="PF26571">
    <property type="entry name" value="VldE"/>
    <property type="match status" value="1"/>
</dbReference>
<keyword evidence="2" id="KW-0812">Transmembrane</keyword>
<feature type="region of interest" description="Disordered" evidence="1">
    <location>
        <begin position="108"/>
        <end position="134"/>
    </location>
</feature>
<name>A0ABN2XFS7_9MICC</name>
<feature type="domain" description="ARB-07466-like C-terminal" evidence="3">
    <location>
        <begin position="135"/>
        <end position="235"/>
    </location>
</feature>
<keyword evidence="5" id="KW-1185">Reference proteome</keyword>
<evidence type="ECO:0000313" key="5">
    <source>
        <dbReference type="Proteomes" id="UP001500166"/>
    </source>
</evidence>